<organism evidence="2 3">
    <name type="scientific">Candidatus Saccharimonas aalborgensis</name>
    <dbReference type="NCBI Taxonomy" id="1332188"/>
    <lineage>
        <taxon>Bacteria</taxon>
        <taxon>Candidatus Saccharimonadota</taxon>
        <taxon>Candidatus Saccharimonadia</taxon>
        <taxon>Candidatus Saccharimonadales</taxon>
        <taxon>Candidatus Saccharimonadaceae</taxon>
        <taxon>Candidatus Saccharimonas</taxon>
    </lineage>
</organism>
<dbReference type="OrthoDB" id="9151999at2"/>
<dbReference type="Proteomes" id="UP000013893">
    <property type="component" value="Chromosome"/>
</dbReference>
<accession>R4PXI4</accession>
<dbReference type="STRING" id="1332188.L336_0197"/>
<gene>
    <name evidence="2" type="ORF">L336_0197</name>
</gene>
<proteinExistence type="predicted"/>
<protein>
    <recommendedName>
        <fullName evidence="1">NadR/Ttd14 AAA domain-containing protein</fullName>
    </recommendedName>
</protein>
<evidence type="ECO:0000259" key="1">
    <source>
        <dbReference type="Pfam" id="PF13521"/>
    </source>
</evidence>
<reference evidence="2 3" key="1">
    <citation type="journal article" date="2013" name="Nat. Biotechnol.">
        <title>Genome sequences of rare, uncultured bacteria obtained by differential coverage binning of multiple metagenomes.</title>
        <authorList>
            <person name="Albertsen M."/>
            <person name="Hugenholtz P."/>
            <person name="Skarshewski A."/>
            <person name="Nielsen K.L."/>
            <person name="Tyson G.W."/>
            <person name="Nielsen P.H."/>
        </authorList>
    </citation>
    <scope>NUCLEOTIDE SEQUENCE [LARGE SCALE GENOMIC DNA]</scope>
    <source>
        <strain evidence="2">TM71</strain>
    </source>
</reference>
<dbReference type="InterPro" id="IPR038727">
    <property type="entry name" value="NadR/Ttd14_AAA_dom"/>
</dbReference>
<evidence type="ECO:0000313" key="2">
    <source>
        <dbReference type="EMBL" id="AGL61906.1"/>
    </source>
</evidence>
<name>R4PXI4_9BACT</name>
<feature type="domain" description="NadR/Ttd14 AAA" evidence="1">
    <location>
        <begin position="6"/>
        <end position="165"/>
    </location>
</feature>
<dbReference type="Gene3D" id="3.40.50.300">
    <property type="entry name" value="P-loop containing nucleotide triphosphate hydrolases"/>
    <property type="match status" value="1"/>
</dbReference>
<keyword evidence="3" id="KW-1185">Reference proteome</keyword>
<dbReference type="Pfam" id="PF13521">
    <property type="entry name" value="AAA_28"/>
    <property type="match status" value="1"/>
</dbReference>
<dbReference type="RefSeq" id="WP_015641356.1">
    <property type="nucleotide sequence ID" value="NC_021219.1"/>
</dbReference>
<dbReference type="AlphaFoldDB" id="R4PXI4"/>
<evidence type="ECO:0000313" key="3">
    <source>
        <dbReference type="Proteomes" id="UP000013893"/>
    </source>
</evidence>
<dbReference type="PANTHER" id="PTHR37512:SF1">
    <property type="entry name" value="NADR_TTD14 AAA DOMAIN-CONTAINING PROTEIN"/>
    <property type="match status" value="1"/>
</dbReference>
<dbReference type="PANTHER" id="PTHR37512">
    <property type="entry name" value="TRIFUNCTIONAL NAD BIOSYNTHESIS/REGULATOR PROTEIN NADR"/>
    <property type="match status" value="1"/>
</dbReference>
<dbReference type="HOGENOM" id="CLU_052648_3_0_0"/>
<sequence length="179" mass="20127">MKPFTVTIIGAESTGKTSLSRQLADTMDGDWVPEFARPYLEVTDGITNISSMLAIWQGQLALQHVATQSPRPYVILDTDLYATVGYWKLPQSKSYLGACPEKLIEDAALYQSNLYLVTQSNIPFEPDALRYGGDKRESTDEYWIRLCKSYQLPYHVISAANRDERLAEAIGIINERSAQ</sequence>
<dbReference type="InterPro" id="IPR027417">
    <property type="entry name" value="P-loop_NTPase"/>
</dbReference>
<dbReference type="SUPFAM" id="SSF52540">
    <property type="entry name" value="P-loop containing nucleoside triphosphate hydrolases"/>
    <property type="match status" value="1"/>
</dbReference>
<dbReference type="InterPro" id="IPR052735">
    <property type="entry name" value="NAD_biosynth-regulator"/>
</dbReference>
<dbReference type="EMBL" id="CP005957">
    <property type="protein sequence ID" value="AGL61906.1"/>
    <property type="molecule type" value="Genomic_DNA"/>
</dbReference>
<dbReference type="KEGG" id="saal:L336_0197"/>